<gene>
    <name evidence="4" type="primary">RE1_837</name>
    <name evidence="4" type="ORF">CK203_064017</name>
</gene>
<comment type="caution">
    <text evidence="4">The sequence shown here is derived from an EMBL/GenBank/DDBJ whole genome shotgun (WGS) entry which is preliminary data.</text>
</comment>
<feature type="compositionally biased region" description="Low complexity" evidence="1">
    <location>
        <begin position="449"/>
        <end position="469"/>
    </location>
</feature>
<dbReference type="Pfam" id="PF25597">
    <property type="entry name" value="SH3_retrovirus"/>
    <property type="match status" value="1"/>
</dbReference>
<feature type="compositionally biased region" description="Low complexity" evidence="1">
    <location>
        <begin position="223"/>
        <end position="236"/>
    </location>
</feature>
<feature type="compositionally biased region" description="Basic residues" evidence="1">
    <location>
        <begin position="188"/>
        <end position="198"/>
    </location>
</feature>
<name>A0A438FRD4_VITVI</name>
<dbReference type="AlphaFoldDB" id="A0A438FRD4"/>
<sequence>MGIVDGSNPCPPQYSSDELWDQSVLNSAYVIWLYKDQTVRGWIVSSLSPSIVSTIYGLETSRLAWQALNSRFAAPSTSRISLIKRKLQSLQQGSMSCQSFLDEVKSLSDELSVVGKPVEDSDLILSVLNGLNSSFHSFVTTYMLLAKEKSMPFSDFHDELLNYDLMQQFHNHTIQPETGSYALYSHKNSSKPRARSHNINRSCSSGTSKFPGLVPSSSPFRQPLPHLPSSSSPPVSHDSRSRSPCQICKRENHQALNCYNRMNYAFQGRHPPTELAAMPYEGTDTVGVVMGQNLKMGKTLMTGPSDRGLYPINLQQLSSSKFHAFSMTVGVKASTTTWHCRLGHPSSSTLHHVLHNYSLPGFRCYDPSSRRVYISRNVIFDETVFPARVQSPLMDSGSRVPSTGNSLPLLFSPPSHIFPSSSPSPSVSPPYTTPIIPTDHDFSIPPDTPLNLNSPVSSSPSNILEPSSSALTSSASSYHVVTRSQTGYPRPRTYPDFHLYYSTCHPLRAWHAGVIISEPHSYAQAAAIPEWHLSMESEFQALLKNDTWTLCPRPPCKKCCSNPVIKPSTIRMVLALAVSFNWDIRQLDVSNAFLHGILDEEVYMTQPKGFEDPTNPQFVCKLHKSIYGLKQAPRAWFNHLSTALLSLGFVSSQVDPSLFTYHRDSNHAFLLVYVDDILVTSNVRSFIDELISNLQLDFAMKDLGQLSYFLGIEATHDSSGLHLWQTIYIIDLLDRVNLIGIRPYRAPCVSGPKVSKFDGDPLLDPSEYRHTVGALQYITLTRPDIAYSVNQLCQHMQAPTTAHWTTTKCVLRYLKNTMDFGLLYKPGSFAINAYCDSDWAGDPDDRHSTCGYGVFVGPNLISWSAKKQPMVSKSSTEAEYRCLALVTAECDNISALALASNPIFHARSKHIEVDYHFVHEKVAHQDIILEHISTSIQPADIFTKGHTADKFCFLRDKLAIYDLPASLWENVSDKDNDLSLSQM</sequence>
<dbReference type="Pfam" id="PF07727">
    <property type="entry name" value="RVT_2"/>
    <property type="match status" value="1"/>
</dbReference>
<accession>A0A438FRD4</accession>
<dbReference type="PANTHER" id="PTHR11439:SF500">
    <property type="entry name" value="RNA-DIRECTED DNA POLYMERASE"/>
    <property type="match status" value="1"/>
</dbReference>
<feature type="region of interest" description="Disordered" evidence="1">
    <location>
        <begin position="186"/>
        <end position="245"/>
    </location>
</feature>
<feature type="region of interest" description="Disordered" evidence="1">
    <location>
        <begin position="439"/>
        <end position="469"/>
    </location>
</feature>
<dbReference type="PANTHER" id="PTHR11439">
    <property type="entry name" value="GAG-POL-RELATED RETROTRANSPOSON"/>
    <property type="match status" value="1"/>
</dbReference>
<dbReference type="EMBL" id="QGNW01000770">
    <property type="protein sequence ID" value="RVW62499.1"/>
    <property type="molecule type" value="Genomic_DNA"/>
</dbReference>
<evidence type="ECO:0000313" key="5">
    <source>
        <dbReference type="Proteomes" id="UP000288805"/>
    </source>
</evidence>
<feature type="compositionally biased region" description="Polar residues" evidence="1">
    <location>
        <begin position="199"/>
        <end position="208"/>
    </location>
</feature>
<feature type="domain" description="Reverse transcriptase Ty1/copia-type" evidence="2">
    <location>
        <begin position="561"/>
        <end position="748"/>
    </location>
</feature>
<dbReference type="InterPro" id="IPR013103">
    <property type="entry name" value="RVT_2"/>
</dbReference>
<dbReference type="Pfam" id="PF14223">
    <property type="entry name" value="Retrotran_gag_2"/>
    <property type="match status" value="1"/>
</dbReference>
<dbReference type="SUPFAM" id="SSF56672">
    <property type="entry name" value="DNA/RNA polymerases"/>
    <property type="match status" value="1"/>
</dbReference>
<dbReference type="Proteomes" id="UP000288805">
    <property type="component" value="Unassembled WGS sequence"/>
</dbReference>
<protein>
    <submittedName>
        <fullName evidence="4">Retrovirus-related Pol polyprotein from transposon RE1</fullName>
    </submittedName>
</protein>
<proteinExistence type="predicted"/>
<evidence type="ECO:0000259" key="3">
    <source>
        <dbReference type="Pfam" id="PF25597"/>
    </source>
</evidence>
<feature type="domain" description="Retroviral polymerase SH3-like" evidence="3">
    <location>
        <begin position="361"/>
        <end position="390"/>
    </location>
</feature>
<dbReference type="CDD" id="cd09272">
    <property type="entry name" value="RNase_HI_RT_Ty1"/>
    <property type="match status" value="1"/>
</dbReference>
<dbReference type="InterPro" id="IPR057670">
    <property type="entry name" value="SH3_retrovirus"/>
</dbReference>
<evidence type="ECO:0000256" key="1">
    <source>
        <dbReference type="SAM" id="MobiDB-lite"/>
    </source>
</evidence>
<reference evidence="4 5" key="1">
    <citation type="journal article" date="2018" name="PLoS Genet.">
        <title>Population sequencing reveals clonal diversity and ancestral inbreeding in the grapevine cultivar Chardonnay.</title>
        <authorList>
            <person name="Roach M.J."/>
            <person name="Johnson D.L."/>
            <person name="Bohlmann J."/>
            <person name="van Vuuren H.J."/>
            <person name="Jones S.J."/>
            <person name="Pretorius I.S."/>
            <person name="Schmidt S.A."/>
            <person name="Borneman A.R."/>
        </authorList>
    </citation>
    <scope>NUCLEOTIDE SEQUENCE [LARGE SCALE GENOMIC DNA]</scope>
    <source>
        <strain evidence="5">cv. Chardonnay</strain>
        <tissue evidence="4">Leaf</tissue>
    </source>
</reference>
<dbReference type="InterPro" id="IPR043502">
    <property type="entry name" value="DNA/RNA_pol_sf"/>
</dbReference>
<evidence type="ECO:0000313" key="4">
    <source>
        <dbReference type="EMBL" id="RVW62499.1"/>
    </source>
</evidence>
<organism evidence="4 5">
    <name type="scientific">Vitis vinifera</name>
    <name type="common">Grape</name>
    <dbReference type="NCBI Taxonomy" id="29760"/>
    <lineage>
        <taxon>Eukaryota</taxon>
        <taxon>Viridiplantae</taxon>
        <taxon>Streptophyta</taxon>
        <taxon>Embryophyta</taxon>
        <taxon>Tracheophyta</taxon>
        <taxon>Spermatophyta</taxon>
        <taxon>Magnoliopsida</taxon>
        <taxon>eudicotyledons</taxon>
        <taxon>Gunneridae</taxon>
        <taxon>Pentapetalae</taxon>
        <taxon>rosids</taxon>
        <taxon>Vitales</taxon>
        <taxon>Vitaceae</taxon>
        <taxon>Viteae</taxon>
        <taxon>Vitis</taxon>
    </lineage>
</organism>
<evidence type="ECO:0000259" key="2">
    <source>
        <dbReference type="Pfam" id="PF07727"/>
    </source>
</evidence>